<keyword evidence="9" id="KW-1185">Reference proteome</keyword>
<evidence type="ECO:0000313" key="9">
    <source>
        <dbReference type="Proteomes" id="UP000241462"/>
    </source>
</evidence>
<evidence type="ECO:0000256" key="7">
    <source>
        <dbReference type="SAM" id="MobiDB-lite"/>
    </source>
</evidence>
<evidence type="ECO:0000256" key="6">
    <source>
        <dbReference type="ARBA" id="ARBA00029455"/>
    </source>
</evidence>
<dbReference type="STRING" id="2025994.A0A2T3A437"/>
<feature type="compositionally biased region" description="Acidic residues" evidence="7">
    <location>
        <begin position="221"/>
        <end position="241"/>
    </location>
</feature>
<evidence type="ECO:0000256" key="5">
    <source>
        <dbReference type="ARBA" id="ARBA00023274"/>
    </source>
</evidence>
<feature type="region of interest" description="Disordered" evidence="7">
    <location>
        <begin position="724"/>
        <end position="771"/>
    </location>
</feature>
<dbReference type="InterPro" id="IPR012173">
    <property type="entry name" value="Mpp10"/>
</dbReference>
<feature type="region of interest" description="Disordered" evidence="7">
    <location>
        <begin position="48"/>
        <end position="73"/>
    </location>
</feature>
<comment type="subcellular location">
    <subcellularLocation>
        <location evidence="1">Nucleus</location>
        <location evidence="1">Nucleolus</location>
    </subcellularLocation>
</comment>
<evidence type="ECO:0000256" key="3">
    <source>
        <dbReference type="ARBA" id="ARBA00022552"/>
    </source>
</evidence>
<feature type="compositionally biased region" description="Basic residues" evidence="7">
    <location>
        <begin position="740"/>
        <end position="751"/>
    </location>
</feature>
<dbReference type="GO" id="GO:0006364">
    <property type="term" value="P:rRNA processing"/>
    <property type="evidence" value="ECO:0007669"/>
    <property type="project" value="UniProtKB-KW"/>
</dbReference>
<protein>
    <submittedName>
        <fullName evidence="8">Mpp10 protein-domain-containing protein</fullName>
    </submittedName>
</protein>
<dbReference type="PANTHER" id="PTHR17039:SF0">
    <property type="entry name" value="U3 SMALL NUCLEOLAR RIBONUCLEOPROTEIN PROTEIN MPP10"/>
    <property type="match status" value="1"/>
</dbReference>
<feature type="compositionally biased region" description="Acidic residues" evidence="7">
    <location>
        <begin position="476"/>
        <end position="488"/>
    </location>
</feature>
<feature type="compositionally biased region" description="Acidic residues" evidence="7">
    <location>
        <begin position="258"/>
        <end position="297"/>
    </location>
</feature>
<dbReference type="FunCoup" id="A0A2T3A437">
    <property type="interactions" value="916"/>
</dbReference>
<accession>A0A2T3A437</accession>
<keyword evidence="2" id="KW-0690">Ribosome biogenesis</keyword>
<feature type="compositionally biased region" description="Low complexity" evidence="7">
    <location>
        <begin position="49"/>
        <end position="73"/>
    </location>
</feature>
<evidence type="ECO:0000313" key="8">
    <source>
        <dbReference type="EMBL" id="PSR82462.1"/>
    </source>
</evidence>
<proteinExistence type="inferred from homology"/>
<feature type="compositionally biased region" description="Basic and acidic residues" evidence="7">
    <location>
        <begin position="347"/>
        <end position="370"/>
    </location>
</feature>
<gene>
    <name evidence="8" type="ORF">BD289DRAFT_437383</name>
</gene>
<dbReference type="Proteomes" id="UP000241462">
    <property type="component" value="Unassembled WGS sequence"/>
</dbReference>
<evidence type="ECO:0000256" key="4">
    <source>
        <dbReference type="ARBA" id="ARBA00023242"/>
    </source>
</evidence>
<dbReference type="InParanoid" id="A0A2T3A437"/>
<dbReference type="OrthoDB" id="445326at2759"/>
<evidence type="ECO:0000256" key="1">
    <source>
        <dbReference type="ARBA" id="ARBA00004604"/>
    </source>
</evidence>
<reference evidence="8 9" key="1">
    <citation type="journal article" date="2018" name="Mycol. Prog.">
        <title>Coniella lustricola, a new species from submerged detritus.</title>
        <authorList>
            <person name="Raudabaugh D.B."/>
            <person name="Iturriaga T."/>
            <person name="Carver A."/>
            <person name="Mondo S."/>
            <person name="Pangilinan J."/>
            <person name="Lipzen A."/>
            <person name="He G."/>
            <person name="Amirebrahimi M."/>
            <person name="Grigoriev I.V."/>
            <person name="Miller A.N."/>
        </authorList>
    </citation>
    <scope>NUCLEOTIDE SEQUENCE [LARGE SCALE GENOMIC DNA]</scope>
    <source>
        <strain evidence="8 9">B22-T-1</strain>
    </source>
</reference>
<organism evidence="8 9">
    <name type="scientific">Coniella lustricola</name>
    <dbReference type="NCBI Taxonomy" id="2025994"/>
    <lineage>
        <taxon>Eukaryota</taxon>
        <taxon>Fungi</taxon>
        <taxon>Dikarya</taxon>
        <taxon>Ascomycota</taxon>
        <taxon>Pezizomycotina</taxon>
        <taxon>Sordariomycetes</taxon>
        <taxon>Sordariomycetidae</taxon>
        <taxon>Diaporthales</taxon>
        <taxon>Schizoparmaceae</taxon>
        <taxon>Coniella</taxon>
    </lineage>
</organism>
<comment type="similarity">
    <text evidence="6">Belongs to the MPP10 family.</text>
</comment>
<feature type="region of interest" description="Disordered" evidence="7">
    <location>
        <begin position="133"/>
        <end position="156"/>
    </location>
</feature>
<feature type="compositionally biased region" description="Acidic residues" evidence="7">
    <location>
        <begin position="371"/>
        <end position="387"/>
    </location>
</feature>
<dbReference type="AlphaFoldDB" id="A0A2T3A437"/>
<feature type="compositionally biased region" description="Basic and acidic residues" evidence="7">
    <location>
        <begin position="729"/>
        <end position="739"/>
    </location>
</feature>
<dbReference type="GO" id="GO:0034457">
    <property type="term" value="C:Mpp10 complex"/>
    <property type="evidence" value="ECO:0007669"/>
    <property type="project" value="InterPro"/>
</dbReference>
<sequence>MATATAAAANAAANATEGSSTTSSSLASTTQTLTHAVPDFFTSNIHNYNTSNGSSHHPNNSNSSHNNNDIPHNHANNLMAALAASPREAASMLAFLDALKPENRHAFLQPPPALSTASLHWAKHALDAFAGQVGDEQAARRSKDKKRKREEGGSSGDVLKIRRVHVEGFETGQVWQQARRIIQSTLQTSQNVLVELEANGLVVGKDGAAAAAARESLSSANDEEALSQDEEDDGDSEDSDSGAEKWEDAESQQFDGLSDAEDDDGMEDLGDQDDAALGDEDDDSNDDDLEDKDDFDDQPTATYVEDPNGLNDGFFSIDDFNKQSQWFEEQDYKADPQTDQASEDENIDWHGDPFSEPKGKPKSKDGKGGEDDGDSDAEAMGDDEDDAGPTFGDMDLDAPEGASDDEAAGDLADGLVGDMGLDLTANDVFYKDFFAPPPRKAKKGDKPRKFQPRPREEPDEHDMEVAMGDVRRDLFEDMSEQSDDEDALSDVSAGNPKSRRSAHERRQAKLSEEISRMESELVAKRAWTLSGEASAATRPVNSLLEENLDFEHAGKPITVITEEVSEELEELIKRRVIAGEFDEVIKRRPDSDGPADVRRGLVEVDDSKAKQSLAELYEEEHIKNANPDTYVSAKDEKSRKEEKEIERMWKDVSAKLDALSSWHYKPKPAAPSLTVVADVATVTMEDAQPTTAQGVSGGESMIAPQEVYAPGKDTAEQGEVVAKSGVPIAREEMSREDKARRRRQEKQRIRKAGGDTTKLSKKAQEKKDTLANLKQGGVKVINRKGEVLDMEGNKAQDVKAVSSNSLKL</sequence>
<feature type="compositionally biased region" description="Basic residues" evidence="7">
    <location>
        <begin position="439"/>
        <end position="452"/>
    </location>
</feature>
<feature type="region of interest" description="Disordered" evidence="7">
    <location>
        <begin position="1"/>
        <end position="27"/>
    </location>
</feature>
<feature type="compositionally biased region" description="Acidic residues" evidence="7">
    <location>
        <begin position="394"/>
        <end position="408"/>
    </location>
</feature>
<dbReference type="GO" id="GO:0005732">
    <property type="term" value="C:sno(s)RNA-containing ribonucleoprotein complex"/>
    <property type="evidence" value="ECO:0007669"/>
    <property type="project" value="InterPro"/>
</dbReference>
<feature type="region of interest" description="Disordered" evidence="7">
    <location>
        <begin position="214"/>
        <end position="418"/>
    </location>
</feature>
<keyword evidence="5" id="KW-0687">Ribonucleoprotein</keyword>
<keyword evidence="3" id="KW-0698">rRNA processing</keyword>
<evidence type="ECO:0000256" key="2">
    <source>
        <dbReference type="ARBA" id="ARBA00022517"/>
    </source>
</evidence>
<dbReference type="GO" id="GO:0032040">
    <property type="term" value="C:small-subunit processome"/>
    <property type="evidence" value="ECO:0007669"/>
    <property type="project" value="TreeGrafter"/>
</dbReference>
<dbReference type="PANTHER" id="PTHR17039">
    <property type="entry name" value="U3 SMALL NUCLEOLAR RIBONUCLEOPROTEIN PROTEIN MPP10"/>
    <property type="match status" value="1"/>
</dbReference>
<dbReference type="EMBL" id="KZ678477">
    <property type="protein sequence ID" value="PSR82462.1"/>
    <property type="molecule type" value="Genomic_DNA"/>
</dbReference>
<dbReference type="Pfam" id="PF04006">
    <property type="entry name" value="Mpp10"/>
    <property type="match status" value="1"/>
</dbReference>
<feature type="compositionally biased region" description="Low complexity" evidence="7">
    <location>
        <begin position="409"/>
        <end position="418"/>
    </location>
</feature>
<feature type="region of interest" description="Disordered" evidence="7">
    <location>
        <begin position="433"/>
        <end position="512"/>
    </location>
</feature>
<keyword evidence="4" id="KW-0539">Nucleus</keyword>
<dbReference type="PIRSF" id="PIRSF017300">
    <property type="entry name" value="snoRNP_Mpp10"/>
    <property type="match status" value="1"/>
</dbReference>
<name>A0A2T3A437_9PEZI</name>